<evidence type="ECO:0000259" key="1">
    <source>
        <dbReference type="Pfam" id="PF01973"/>
    </source>
</evidence>
<dbReference type="KEGG" id="mag:amb0685"/>
<dbReference type="Pfam" id="PF20157">
    <property type="entry name" value="Maf_flag10_N"/>
    <property type="match status" value="1"/>
</dbReference>
<keyword evidence="5" id="KW-1185">Reference proteome</keyword>
<dbReference type="EMBL" id="AP007255">
    <property type="protein sequence ID" value="BAE49489.1"/>
    <property type="molecule type" value="Genomic_DNA"/>
</dbReference>
<accession>Q2W9I6</accession>
<dbReference type="Pfam" id="PF20156">
    <property type="entry name" value="Maf_C"/>
    <property type="match status" value="1"/>
</dbReference>
<dbReference type="STRING" id="342108.amb0685"/>
<dbReference type="PANTHER" id="PTHR41786:SF1">
    <property type="entry name" value="6-HYDROXYMETHYLPTERIN DIPHOSPHOKINASE MPTE-LIKE DOMAIN-CONTAINING PROTEIN"/>
    <property type="match status" value="1"/>
</dbReference>
<keyword evidence="6" id="KW-0002">3D-structure</keyword>
<reference evidence="4 5" key="1">
    <citation type="journal article" date="2005" name="DNA Res.">
        <title>Complete genome sequence of the facultative anaerobic magnetotactic bacterium Magnetospirillum sp. strain AMB-1.</title>
        <authorList>
            <person name="Matsunaga T."/>
            <person name="Okamura Y."/>
            <person name="Fukuda Y."/>
            <person name="Wahyudi A.T."/>
            <person name="Murase Y."/>
            <person name="Takeyama H."/>
        </authorList>
    </citation>
    <scope>NUCLEOTIDE SEQUENCE [LARGE SCALE GENOMIC DNA]</scope>
    <source>
        <strain evidence="5">ATCC 700264 / AMB-1</strain>
    </source>
</reference>
<gene>
    <name evidence="4" type="ordered locus">amb0685</name>
</gene>
<dbReference type="RefSeq" id="WP_011383128.1">
    <property type="nucleotide sequence ID" value="NC_007626.1"/>
</dbReference>
<organism evidence="4 5">
    <name type="scientific">Paramagnetospirillum magneticum (strain ATCC 700264 / AMB-1)</name>
    <name type="common">Magnetospirillum magneticum</name>
    <dbReference type="NCBI Taxonomy" id="342108"/>
    <lineage>
        <taxon>Bacteria</taxon>
        <taxon>Pseudomonadati</taxon>
        <taxon>Pseudomonadota</taxon>
        <taxon>Alphaproteobacteria</taxon>
        <taxon>Rhodospirillales</taxon>
        <taxon>Magnetospirillaceae</taxon>
        <taxon>Paramagnetospirillum</taxon>
    </lineage>
</organism>
<dbReference type="InterPro" id="IPR045376">
    <property type="entry name" value="Maf_N"/>
</dbReference>
<dbReference type="InterPro" id="IPR002826">
    <property type="entry name" value="MptE-like"/>
</dbReference>
<protein>
    <recommendedName>
        <fullName evidence="7">DUF115 domain-containing protein</fullName>
    </recommendedName>
</protein>
<dbReference type="AlphaFoldDB" id="Q2W9I6"/>
<sequence length="666" mass="75118">MAAAPQINAELVSAYLEAFLELMPEMGERLRVHRPQSNLVVNEDGDLDVEFRGEFLYGPGGRKRIEDMATRTALGPDHRISAAPLSSGHVDLIVKRFLYNILKRATDSGLSFLQHPEESGGFHMVCLGLGLGYQLPILLEQDNPAGIHIVEPNFDFLYHSLSTVDWRPLLETRRENPLRLNIIIEEEPGQIARQLRSAIRCCCPIVVDWTRLFVAYNSPLLTAAMSEFMRDAQLIGIGLGFLHDEMEMTRASYKNMRDGRYSILQHSATQLHTPVFIVGSGPSIDDDIEVIKANQDRAVIISCGTASRVLLANGIQPDFQMLLENGAAPYRALAAVHEEFGFGSATLIGSNTVDPRVRDLFEDVVYYFRPALSSYALFSPGIEYSLDDSGPTVTNTGTTAALALGFRELYLFGVDLGSRNPKRHHSKQSLYRHADDTKDGQKGAMDFDAVFDVREPGNFGGVVYSETIMLWTRDALGRIIGRYRPAANAFNCSDGVMIENTRPLSSQSLRLKSTPDMKAKDLAKVRASFRPGGEELFHDRWDREDWPRSIVTLLGECAQAMDDHVGDSNRLMLVLSEMLLRDYKQPPTVAQFFVRGTLMMAAMCYDYYVKRVTPADRKAEFWEIIRDEFHQMIRVMTLQVEWYFDNIEAFESDEELFDKVTGWDYD</sequence>
<evidence type="ECO:0000259" key="3">
    <source>
        <dbReference type="Pfam" id="PF20157"/>
    </source>
</evidence>
<evidence type="ECO:0000313" key="5">
    <source>
        <dbReference type="Proteomes" id="UP000007058"/>
    </source>
</evidence>
<reference evidence="6" key="2">
    <citation type="journal article" date="2018" name="Environ. Microbiol.">
        <title>Glycosylate and move! The glycosyltransferase Maf is involved in bacterial flagella formation.</title>
        <authorList>
            <person name="Sulzenbacher G."/>
            <person name="Roig-Zamboni V."/>
            <person name="Lebrun R."/>
            <person name="Guerardel Y."/>
            <person name="Murat D."/>
            <person name="Mansuelle P."/>
            <person name="Yamakawa N."/>
            <person name="Qian X.X."/>
            <person name="Vincentelli R."/>
            <person name="Bourne Y."/>
            <person name="Wu L.F."/>
            <person name="Alberto F."/>
        </authorList>
    </citation>
    <scope>X-RAY CRYSTALLOGRAPHY (2.30 ANGSTROMS)</scope>
</reference>
<name>Q2W9I6_PARM1</name>
<dbReference type="PANTHER" id="PTHR41786">
    <property type="entry name" value="MOTILITY ACCESSORY FACTOR MAF"/>
    <property type="match status" value="1"/>
</dbReference>
<dbReference type="HOGENOM" id="CLU_015666_0_0_5"/>
<dbReference type="PDBsum" id="5MU5"/>
<dbReference type="Pfam" id="PF01973">
    <property type="entry name" value="MptE-like"/>
    <property type="match status" value="1"/>
</dbReference>
<proteinExistence type="evidence at protein level"/>
<evidence type="ECO:0007829" key="6">
    <source>
        <dbReference type="PDB" id="5MU5"/>
    </source>
</evidence>
<evidence type="ECO:0008006" key="7">
    <source>
        <dbReference type="Google" id="ProtNLM"/>
    </source>
</evidence>
<evidence type="ECO:0000259" key="2">
    <source>
        <dbReference type="Pfam" id="PF20156"/>
    </source>
</evidence>
<feature type="domain" description="Glycosyltransferase Maf N-terminal" evidence="3">
    <location>
        <begin position="16"/>
        <end position="235"/>
    </location>
</feature>
<dbReference type="SMR" id="Q2W9I6"/>
<dbReference type="PDB" id="5MU5">
    <property type="method" value="X-ray"/>
    <property type="resolution" value="2.30 A"/>
    <property type="chains" value="A=1-666"/>
</dbReference>
<dbReference type="InterPro" id="IPR045377">
    <property type="entry name" value="Maf_C"/>
</dbReference>
<feature type="domain" description="6-hydroxymethylpterin diphosphokinase MptE-like" evidence="1">
    <location>
        <begin position="259"/>
        <end position="419"/>
    </location>
</feature>
<dbReference type="Proteomes" id="UP000007058">
    <property type="component" value="Chromosome"/>
</dbReference>
<evidence type="ECO:0000313" key="4">
    <source>
        <dbReference type="EMBL" id="BAE49489.1"/>
    </source>
</evidence>
<feature type="domain" description="Flagellin glycosyltransferase Maf helical bundle" evidence="2">
    <location>
        <begin position="543"/>
        <end position="664"/>
    </location>
</feature>